<evidence type="ECO:0000259" key="14">
    <source>
        <dbReference type="Pfam" id="PF00275"/>
    </source>
</evidence>
<dbReference type="RefSeq" id="WP_095549717.1">
    <property type="nucleotide sequence ID" value="NZ_NSJF01000003.1"/>
</dbReference>
<dbReference type="Pfam" id="PF00275">
    <property type="entry name" value="EPSP_synthase"/>
    <property type="match status" value="1"/>
</dbReference>
<keyword evidence="6 13" id="KW-0133">Cell shape</keyword>
<dbReference type="GO" id="GO:0008360">
    <property type="term" value="P:regulation of cell shape"/>
    <property type="evidence" value="ECO:0007669"/>
    <property type="project" value="UniProtKB-KW"/>
</dbReference>
<dbReference type="GO" id="GO:0005737">
    <property type="term" value="C:cytoplasm"/>
    <property type="evidence" value="ECO:0007669"/>
    <property type="project" value="UniProtKB-SubCell"/>
</dbReference>
<keyword evidence="8 13" id="KW-0131">Cell cycle</keyword>
<dbReference type="HAMAP" id="MF_00111">
    <property type="entry name" value="MurA"/>
    <property type="match status" value="1"/>
</dbReference>
<dbReference type="SUPFAM" id="SSF55205">
    <property type="entry name" value="EPT/RTPC-like"/>
    <property type="match status" value="1"/>
</dbReference>
<dbReference type="Proteomes" id="UP000217999">
    <property type="component" value="Unassembled WGS sequence"/>
</dbReference>
<evidence type="ECO:0000256" key="2">
    <source>
        <dbReference type="ARBA" id="ARBA00004752"/>
    </source>
</evidence>
<keyword evidence="9 13" id="KW-0961">Cell wall biogenesis/degradation</keyword>
<comment type="function">
    <text evidence="13">Cell wall formation. Adds enolpyruvyl to UDP-N-acetylglucosamine.</text>
</comment>
<dbReference type="GO" id="GO:0009252">
    <property type="term" value="P:peptidoglycan biosynthetic process"/>
    <property type="evidence" value="ECO:0007669"/>
    <property type="project" value="UniProtKB-UniRule"/>
</dbReference>
<dbReference type="InterPro" id="IPR005750">
    <property type="entry name" value="UDP_GlcNAc_COvinyl_MurA"/>
</dbReference>
<dbReference type="NCBIfam" id="TIGR01072">
    <property type="entry name" value="murA"/>
    <property type="match status" value="1"/>
</dbReference>
<evidence type="ECO:0000256" key="9">
    <source>
        <dbReference type="ARBA" id="ARBA00023316"/>
    </source>
</evidence>
<keyword evidence="10 13" id="KW-0670">Pyruvate</keyword>
<comment type="caution">
    <text evidence="13">Lacks conserved residue(s) required for the propagation of feature annotation.</text>
</comment>
<dbReference type="GO" id="GO:0008760">
    <property type="term" value="F:UDP-N-acetylglucosamine 1-carboxyvinyltransferase activity"/>
    <property type="evidence" value="ECO:0007669"/>
    <property type="project" value="UniProtKB-UniRule"/>
</dbReference>
<evidence type="ECO:0000313" key="16">
    <source>
        <dbReference type="Proteomes" id="UP000217999"/>
    </source>
</evidence>
<dbReference type="PANTHER" id="PTHR43783">
    <property type="entry name" value="UDP-N-ACETYLGLUCOSAMINE 1-CARBOXYVINYLTRANSFERASE"/>
    <property type="match status" value="1"/>
</dbReference>
<dbReference type="CDD" id="cd01555">
    <property type="entry name" value="UdpNAET"/>
    <property type="match status" value="1"/>
</dbReference>
<evidence type="ECO:0000256" key="4">
    <source>
        <dbReference type="ARBA" id="ARBA00022618"/>
    </source>
</evidence>
<evidence type="ECO:0000256" key="10">
    <source>
        <dbReference type="ARBA" id="ARBA00023317"/>
    </source>
</evidence>
<feature type="binding site" evidence="13">
    <location>
        <begin position="122"/>
        <end position="126"/>
    </location>
    <ligand>
        <name>UDP-N-acetyl-alpha-D-glucosamine</name>
        <dbReference type="ChEBI" id="CHEBI:57705"/>
    </ligand>
</feature>
<evidence type="ECO:0000313" key="15">
    <source>
        <dbReference type="EMBL" id="PAT34641.1"/>
    </source>
</evidence>
<dbReference type="AlphaFoldDB" id="A0A2A2AA49"/>
<dbReference type="NCBIfam" id="NF006873">
    <property type="entry name" value="PRK09369.1"/>
    <property type="match status" value="1"/>
</dbReference>
<feature type="domain" description="Enolpyruvate transferase" evidence="14">
    <location>
        <begin position="7"/>
        <end position="414"/>
    </location>
</feature>
<keyword evidence="5 13" id="KW-0808">Transferase</keyword>
<proteinExistence type="inferred from homology"/>
<dbReference type="InterPro" id="IPR036968">
    <property type="entry name" value="Enolpyruvate_Tfrase_sf"/>
</dbReference>
<dbReference type="InterPro" id="IPR013792">
    <property type="entry name" value="RNA3'P_cycl/enolpyr_Trfase_a/b"/>
</dbReference>
<dbReference type="PANTHER" id="PTHR43783:SF1">
    <property type="entry name" value="UDP-N-ACETYLGLUCOSAMINE 1-CARBOXYVINYLTRANSFERASE"/>
    <property type="match status" value="1"/>
</dbReference>
<dbReference type="UniPathway" id="UPA00219"/>
<dbReference type="InterPro" id="IPR050068">
    <property type="entry name" value="MurA_subfamily"/>
</dbReference>
<feature type="modified residue" description="2-(S-cysteinyl)pyruvic acid O-phosphothioketal" evidence="13">
    <location>
        <position position="117"/>
    </location>
</feature>
<comment type="catalytic activity">
    <reaction evidence="12 13">
        <text>phosphoenolpyruvate + UDP-N-acetyl-alpha-D-glucosamine = UDP-N-acetyl-3-O-(1-carboxyvinyl)-alpha-D-glucosamine + phosphate</text>
        <dbReference type="Rhea" id="RHEA:18681"/>
        <dbReference type="ChEBI" id="CHEBI:43474"/>
        <dbReference type="ChEBI" id="CHEBI:57705"/>
        <dbReference type="ChEBI" id="CHEBI:58702"/>
        <dbReference type="ChEBI" id="CHEBI:68483"/>
        <dbReference type="EC" id="2.5.1.7"/>
    </reaction>
</comment>
<comment type="subcellular location">
    <subcellularLocation>
        <location evidence="1 13">Cytoplasm</location>
    </subcellularLocation>
</comment>
<gene>
    <name evidence="13 15" type="primary">murA</name>
    <name evidence="15" type="ORF">CK620_07045</name>
</gene>
<feature type="binding site" evidence="13">
    <location>
        <position position="313"/>
    </location>
    <ligand>
        <name>UDP-N-acetyl-alpha-D-glucosamine</name>
        <dbReference type="ChEBI" id="CHEBI:57705"/>
    </ligand>
</feature>
<accession>A0A2A2AA49</accession>
<dbReference type="FunFam" id="3.65.10.10:FF:000001">
    <property type="entry name" value="UDP-N-acetylglucosamine 1-carboxyvinyltransferase"/>
    <property type="match status" value="1"/>
</dbReference>
<dbReference type="InterPro" id="IPR001986">
    <property type="entry name" value="Enolpyruvate_Tfrase_dom"/>
</dbReference>
<evidence type="ECO:0000256" key="11">
    <source>
        <dbReference type="ARBA" id="ARBA00038367"/>
    </source>
</evidence>
<dbReference type="EC" id="2.5.1.7" evidence="13"/>
<dbReference type="GO" id="GO:0071555">
    <property type="term" value="P:cell wall organization"/>
    <property type="evidence" value="ECO:0007669"/>
    <property type="project" value="UniProtKB-KW"/>
</dbReference>
<name>A0A2A2AA49_9BURK</name>
<dbReference type="GO" id="GO:0019277">
    <property type="term" value="P:UDP-N-acetylgalactosamine biosynthetic process"/>
    <property type="evidence" value="ECO:0007669"/>
    <property type="project" value="InterPro"/>
</dbReference>
<evidence type="ECO:0000256" key="3">
    <source>
        <dbReference type="ARBA" id="ARBA00022490"/>
    </source>
</evidence>
<feature type="binding site" evidence="13">
    <location>
        <begin position="22"/>
        <end position="23"/>
    </location>
    <ligand>
        <name>phosphoenolpyruvate</name>
        <dbReference type="ChEBI" id="CHEBI:58702"/>
    </ligand>
</feature>
<comment type="pathway">
    <text evidence="2 13">Cell wall biogenesis; peptidoglycan biosynthesis.</text>
</comment>
<evidence type="ECO:0000256" key="13">
    <source>
        <dbReference type="HAMAP-Rule" id="MF_00111"/>
    </source>
</evidence>
<keyword evidence="7 13" id="KW-0573">Peptidoglycan synthesis</keyword>
<comment type="caution">
    <text evidence="15">The sequence shown here is derived from an EMBL/GenBank/DDBJ whole genome shotgun (WGS) entry which is preliminary data.</text>
</comment>
<feature type="binding site" evidence="13">
    <location>
        <position position="93"/>
    </location>
    <ligand>
        <name>UDP-N-acetyl-alpha-D-glucosamine</name>
        <dbReference type="ChEBI" id="CHEBI:57705"/>
    </ligand>
</feature>
<comment type="similarity">
    <text evidence="11 13">Belongs to the EPSP synthase family. MurA subfamily.</text>
</comment>
<dbReference type="Gene3D" id="3.65.10.10">
    <property type="entry name" value="Enolpyruvate transferase domain"/>
    <property type="match status" value="2"/>
</dbReference>
<dbReference type="GO" id="GO:0051301">
    <property type="term" value="P:cell division"/>
    <property type="evidence" value="ECO:0007669"/>
    <property type="project" value="UniProtKB-KW"/>
</dbReference>
<feature type="active site" description="Proton donor" evidence="13">
    <location>
        <position position="117"/>
    </location>
</feature>
<keyword evidence="3 13" id="KW-0963">Cytoplasm</keyword>
<evidence type="ECO:0000256" key="8">
    <source>
        <dbReference type="ARBA" id="ARBA00023306"/>
    </source>
</evidence>
<evidence type="ECO:0000256" key="7">
    <source>
        <dbReference type="ARBA" id="ARBA00022984"/>
    </source>
</evidence>
<organism evidence="15 16">
    <name type="scientific">Vandammella animalimorsus</name>
    <dbReference type="NCBI Taxonomy" id="2029117"/>
    <lineage>
        <taxon>Bacteria</taxon>
        <taxon>Pseudomonadati</taxon>
        <taxon>Pseudomonadota</taxon>
        <taxon>Betaproteobacteria</taxon>
        <taxon>Burkholderiales</taxon>
        <taxon>Comamonadaceae</taxon>
        <taxon>Vandammella</taxon>
    </lineage>
</organism>
<evidence type="ECO:0000256" key="1">
    <source>
        <dbReference type="ARBA" id="ARBA00004496"/>
    </source>
</evidence>
<dbReference type="EMBL" id="NSJF01000003">
    <property type="protein sequence ID" value="PAT34641.1"/>
    <property type="molecule type" value="Genomic_DNA"/>
</dbReference>
<reference evidence="15 16" key="1">
    <citation type="submission" date="2017-08" db="EMBL/GenBank/DDBJ databases">
        <title>WGS of Clinical strains of the CDC Group NO-1 linked to zoonotic infections in humans.</title>
        <authorList>
            <person name="Bernier A.-M."/>
            <person name="Bernard K."/>
        </authorList>
    </citation>
    <scope>NUCLEOTIDE SEQUENCE [LARGE SCALE GENOMIC DNA]</scope>
    <source>
        <strain evidence="15 16">NML03-0146</strain>
    </source>
</reference>
<protein>
    <recommendedName>
        <fullName evidence="13">UDP-N-acetylglucosamine 1-carboxyvinyltransferase</fullName>
        <ecNumber evidence="13">2.5.1.7</ecNumber>
    </recommendedName>
    <alternativeName>
        <fullName evidence="13">Enoylpyruvate transferase</fullName>
    </alternativeName>
    <alternativeName>
        <fullName evidence="13">UDP-N-acetylglucosamine enolpyruvyl transferase</fullName>
        <shortName evidence="13">EPT</shortName>
    </alternativeName>
</protein>
<sequence>MQQLLIRGGRALQGEVPISGAKNAALPLLCAALLTSEAVTLHNVPRLQDVRTMLQLLQHMGVQAEHDAQGTVRLRAQQLGEPEAPYELVRSMRASILALGPLMARAGRATVALPGGCAIGSRPVDQHIRGLQAMGAEIAVEHGNIVARLPQGMSRLRGAHITTEMVTVTGTENLLMAAVLAEGETVLSNAALEPEIIDLAEMLIAMGARIEGHGTATLRIQGVEQLQGCSHSVVADRIEAGTFLCAVAATGGDVFLRGARCEHLGAVLDKLRDMGVDIECKPQGIRVRSPGAASGKLTAQSFRTTEYPGFPTDMQAQFMALNCVAQGISTITETIFENRFMHVSELARLGAHIQADGKVAVIEGGAQLSGAAVSSTDLRASACLVIAGLVADGQTIVGELHHLDRGYEAIETKLRGLGADIERSNTAC</sequence>
<feature type="binding site" evidence="13">
    <location>
        <position position="335"/>
    </location>
    <ligand>
        <name>UDP-N-acetyl-alpha-D-glucosamine</name>
        <dbReference type="ChEBI" id="CHEBI:57705"/>
    </ligand>
</feature>
<evidence type="ECO:0000256" key="12">
    <source>
        <dbReference type="ARBA" id="ARBA00047527"/>
    </source>
</evidence>
<evidence type="ECO:0000256" key="5">
    <source>
        <dbReference type="ARBA" id="ARBA00022679"/>
    </source>
</evidence>
<evidence type="ECO:0000256" key="6">
    <source>
        <dbReference type="ARBA" id="ARBA00022960"/>
    </source>
</evidence>
<keyword evidence="4 13" id="KW-0132">Cell division</keyword>